<dbReference type="Proteomes" id="UP000657372">
    <property type="component" value="Unassembled WGS sequence"/>
</dbReference>
<dbReference type="EMBL" id="JADOEL010000005">
    <property type="protein sequence ID" value="MBF8177658.1"/>
    <property type="molecule type" value="Genomic_DNA"/>
</dbReference>
<comment type="caution">
    <text evidence="1">The sequence shown here is derived from an EMBL/GenBank/DDBJ whole genome shotgun (WGS) entry which is preliminary data.</text>
</comment>
<evidence type="ECO:0000313" key="1">
    <source>
        <dbReference type="EMBL" id="MBF8177658.1"/>
    </source>
</evidence>
<organism evidence="1 2">
    <name type="scientific">Herminiimonas contaminans</name>
    <dbReference type="NCBI Taxonomy" id="1111140"/>
    <lineage>
        <taxon>Bacteria</taxon>
        <taxon>Pseudomonadati</taxon>
        <taxon>Pseudomonadota</taxon>
        <taxon>Betaproteobacteria</taxon>
        <taxon>Burkholderiales</taxon>
        <taxon>Oxalobacteraceae</taxon>
        <taxon>Herminiimonas</taxon>
    </lineage>
</organism>
<proteinExistence type="predicted"/>
<gene>
    <name evidence="1" type="ORF">IXC47_08200</name>
</gene>
<protein>
    <submittedName>
        <fullName evidence="1">Uncharacterized protein</fullName>
    </submittedName>
</protein>
<sequence length="519" mass="55961">MRKPQRRLTRSQISRTLSVPSPVSGWNARDSLAEMAPTDAVSLDNFFCSPFDVMVRYGFSEWATGIPGTVNTVVSYSPPVGGTKMFAASGKDIYETTNPGAVGAAVVTGMTSDKFQHVNFGTAGGNFLYMVNGTDAPQLYNGTTWQAVTAVSAPVSITGVTTSNLVHVAAFQSRLWFVEKNTTKVWYLPALSVGGAALSIDLGAWFSRGGYVMAMGNWSLDAGYGMDDYAVFVSSEGQVAVFKGTDPASASTWGLIGIYDVGSPIGRRCMMKYAGDLTLICKDGLAPLSKSLMSSRVNSKEMLTDKIQHVVSDYTTLYASNFGWETAIFPQENMLLLNVPTSPTTAYQLVMNTITGAWSRFIGWNAACFELHDDELFFGTSGAVCKAWDTQADNGVNIDFEAQQSFNYFGARSQLKQVKMLRPLISTDGALSVLLGVNTDFDTTPPTGIPSFTPTVGSAWDISVWDGVDTWGGDLSIKKDWQTAFGLGYCISAHIKGSARNSKLRWAATDYLVDDGGVI</sequence>
<reference evidence="1 2" key="1">
    <citation type="submission" date="2020-11" db="EMBL/GenBank/DDBJ databases">
        <title>WGS of Herminiimonas contaminans strain Marseille-Q4544 isolated from planarians Schmidtea mediterranea.</title>
        <authorList>
            <person name="Kangale L."/>
        </authorList>
    </citation>
    <scope>NUCLEOTIDE SEQUENCE [LARGE SCALE GENOMIC DNA]</scope>
    <source>
        <strain evidence="1 2">Marseille-Q4544</strain>
    </source>
</reference>
<accession>A0ABS0EWX6</accession>
<name>A0ABS0EWX6_9BURK</name>
<keyword evidence="2" id="KW-1185">Reference proteome</keyword>
<evidence type="ECO:0000313" key="2">
    <source>
        <dbReference type="Proteomes" id="UP000657372"/>
    </source>
</evidence>
<dbReference type="RefSeq" id="WP_195875250.1">
    <property type="nucleotide sequence ID" value="NZ_JADOEL010000005.1"/>
</dbReference>